<reference evidence="1" key="2">
    <citation type="journal article" date="2015" name="Fish Shellfish Immunol.">
        <title>Early steps in the European eel (Anguilla anguilla)-Vibrio vulnificus interaction in the gills: Role of the RtxA13 toxin.</title>
        <authorList>
            <person name="Callol A."/>
            <person name="Pajuelo D."/>
            <person name="Ebbesson L."/>
            <person name="Teles M."/>
            <person name="MacKenzie S."/>
            <person name="Amaro C."/>
        </authorList>
    </citation>
    <scope>NUCLEOTIDE SEQUENCE</scope>
</reference>
<evidence type="ECO:0000313" key="1">
    <source>
        <dbReference type="EMBL" id="JAH89365.1"/>
    </source>
</evidence>
<dbReference type="EMBL" id="GBXM01019212">
    <property type="protein sequence ID" value="JAH89365.1"/>
    <property type="molecule type" value="Transcribed_RNA"/>
</dbReference>
<name>A0A0E9WII1_ANGAN</name>
<accession>A0A0E9WII1</accession>
<proteinExistence type="predicted"/>
<sequence length="46" mass="5398">MSALRLSHAIRKRKCSHSLSNFCLLFLPLTKYTLNQPWPLDYALYS</sequence>
<reference evidence="1" key="1">
    <citation type="submission" date="2014-11" db="EMBL/GenBank/DDBJ databases">
        <authorList>
            <person name="Amaro Gonzalez C."/>
        </authorList>
    </citation>
    <scope>NUCLEOTIDE SEQUENCE</scope>
</reference>
<dbReference type="AlphaFoldDB" id="A0A0E9WII1"/>
<organism evidence="1">
    <name type="scientific">Anguilla anguilla</name>
    <name type="common">European freshwater eel</name>
    <name type="synonym">Muraena anguilla</name>
    <dbReference type="NCBI Taxonomy" id="7936"/>
    <lineage>
        <taxon>Eukaryota</taxon>
        <taxon>Metazoa</taxon>
        <taxon>Chordata</taxon>
        <taxon>Craniata</taxon>
        <taxon>Vertebrata</taxon>
        <taxon>Euteleostomi</taxon>
        <taxon>Actinopterygii</taxon>
        <taxon>Neopterygii</taxon>
        <taxon>Teleostei</taxon>
        <taxon>Anguilliformes</taxon>
        <taxon>Anguillidae</taxon>
        <taxon>Anguilla</taxon>
    </lineage>
</organism>
<protein>
    <submittedName>
        <fullName evidence="1">Uncharacterized protein</fullName>
    </submittedName>
</protein>